<name>A0A3N2PYR8_SODAK</name>
<dbReference type="InterPro" id="IPR036380">
    <property type="entry name" value="Isochorismatase-like_sf"/>
</dbReference>
<evidence type="ECO:0000256" key="2">
    <source>
        <dbReference type="ARBA" id="ARBA00022642"/>
    </source>
</evidence>
<comment type="pathway">
    <text evidence="5">Cofactor biosynthesis; nicotinate biosynthesis; nicotinate from nicotinamide: step 1/1.</text>
</comment>
<keyword evidence="4" id="KW-0378">Hydrolase</keyword>
<dbReference type="GeneID" id="39581310"/>
<feature type="domain" description="Isochorismatase-like" evidence="8">
    <location>
        <begin position="9"/>
        <end position="216"/>
    </location>
</feature>
<evidence type="ECO:0000256" key="1">
    <source>
        <dbReference type="ARBA" id="ARBA00006336"/>
    </source>
</evidence>
<evidence type="ECO:0000313" key="9">
    <source>
        <dbReference type="EMBL" id="ROT39632.1"/>
    </source>
</evidence>
<comment type="similarity">
    <text evidence="1">Belongs to the isochorismatase family.</text>
</comment>
<evidence type="ECO:0000256" key="5">
    <source>
        <dbReference type="ARBA" id="ARBA00037900"/>
    </source>
</evidence>
<dbReference type="PANTHER" id="PTHR11080">
    <property type="entry name" value="PYRAZINAMIDASE/NICOTINAMIDASE"/>
    <property type="match status" value="1"/>
</dbReference>
<dbReference type="EC" id="3.5.1.19" evidence="6"/>
<evidence type="ECO:0000256" key="7">
    <source>
        <dbReference type="ARBA" id="ARBA00043224"/>
    </source>
</evidence>
<evidence type="ECO:0000313" key="10">
    <source>
        <dbReference type="Proteomes" id="UP000272025"/>
    </source>
</evidence>
<gene>
    <name evidence="9" type="ORF">SODALDRAFT_339107</name>
</gene>
<dbReference type="InterPro" id="IPR000868">
    <property type="entry name" value="Isochorismatase-like_dom"/>
</dbReference>
<evidence type="ECO:0000256" key="3">
    <source>
        <dbReference type="ARBA" id="ARBA00022723"/>
    </source>
</evidence>
<dbReference type="EMBL" id="ML119053">
    <property type="protein sequence ID" value="ROT39632.1"/>
    <property type="molecule type" value="Genomic_DNA"/>
</dbReference>
<dbReference type="InterPro" id="IPR052347">
    <property type="entry name" value="Isochorismatase_Nicotinamidase"/>
</dbReference>
<dbReference type="OrthoDB" id="3341310at2759"/>
<dbReference type="Proteomes" id="UP000272025">
    <property type="component" value="Unassembled WGS sequence"/>
</dbReference>
<keyword evidence="3" id="KW-0479">Metal-binding</keyword>
<keyword evidence="2" id="KW-0662">Pyridine nucleotide biosynthesis</keyword>
<keyword evidence="10" id="KW-1185">Reference proteome</keyword>
<dbReference type="Gene3D" id="3.40.50.850">
    <property type="entry name" value="Isochorismatase-like"/>
    <property type="match status" value="1"/>
</dbReference>
<evidence type="ECO:0000256" key="4">
    <source>
        <dbReference type="ARBA" id="ARBA00022801"/>
    </source>
</evidence>
<dbReference type="PANTHER" id="PTHR11080:SF2">
    <property type="entry name" value="LD05707P"/>
    <property type="match status" value="1"/>
</dbReference>
<dbReference type="GO" id="GO:0019363">
    <property type="term" value="P:pyridine nucleotide biosynthetic process"/>
    <property type="evidence" value="ECO:0007669"/>
    <property type="project" value="UniProtKB-KW"/>
</dbReference>
<dbReference type="RefSeq" id="XP_028467438.1">
    <property type="nucleotide sequence ID" value="XM_028612832.1"/>
</dbReference>
<dbReference type="SUPFAM" id="SSF52499">
    <property type="entry name" value="Isochorismatase-like hydrolases"/>
    <property type="match status" value="1"/>
</dbReference>
<dbReference type="Pfam" id="PF00857">
    <property type="entry name" value="Isochorismatase"/>
    <property type="match status" value="1"/>
</dbReference>
<dbReference type="AlphaFoldDB" id="A0A3N2PYR8"/>
<dbReference type="GO" id="GO:0046872">
    <property type="term" value="F:metal ion binding"/>
    <property type="evidence" value="ECO:0007669"/>
    <property type="project" value="UniProtKB-KW"/>
</dbReference>
<evidence type="ECO:0000256" key="6">
    <source>
        <dbReference type="ARBA" id="ARBA00039017"/>
    </source>
</evidence>
<evidence type="ECO:0000259" key="8">
    <source>
        <dbReference type="Pfam" id="PF00857"/>
    </source>
</evidence>
<organism evidence="9 10">
    <name type="scientific">Sodiomyces alkalinus (strain CBS 110278 / VKM F-3762 / F11)</name>
    <name type="common">Alkaliphilic filamentous fungus</name>
    <dbReference type="NCBI Taxonomy" id="1314773"/>
    <lineage>
        <taxon>Eukaryota</taxon>
        <taxon>Fungi</taxon>
        <taxon>Dikarya</taxon>
        <taxon>Ascomycota</taxon>
        <taxon>Pezizomycotina</taxon>
        <taxon>Sordariomycetes</taxon>
        <taxon>Hypocreomycetidae</taxon>
        <taxon>Glomerellales</taxon>
        <taxon>Plectosphaerellaceae</taxon>
        <taxon>Sodiomyces</taxon>
    </lineage>
</organism>
<dbReference type="STRING" id="1314773.A0A3N2PYR8"/>
<sequence length="235" mass="25011">MGEDNFKPALLVVDFQEDFCPPNGSLAVPDGRAIAPVVNSLLKLPFATKIATKDWHPASHVSFATNHPGASPFLSTTTIANPHNSAEKLESRLWPAHCVQDTPGAALIPELEADLLDAVVAKGTRPDIEMYSAFYGPFEDPGRVADSGLAERLRGAGVTDVFVVGLAGDYCVKCSAIDAAAEGFRTVVVEEGTRCVDPAAWDRVKAELAVAGVQVVRFEGPEVERLRIALAVGYI</sequence>
<dbReference type="GO" id="GO:0008936">
    <property type="term" value="F:nicotinamidase activity"/>
    <property type="evidence" value="ECO:0007669"/>
    <property type="project" value="UniProtKB-EC"/>
</dbReference>
<reference evidence="9 10" key="1">
    <citation type="journal article" date="2018" name="Mol. Ecol.">
        <title>The obligate alkalophilic soda-lake fungus Sodiomyces alkalinus has shifted to a protein diet.</title>
        <authorList>
            <person name="Grum-Grzhimaylo A.A."/>
            <person name="Falkoski D.L."/>
            <person name="van den Heuvel J."/>
            <person name="Valero-Jimenez C.A."/>
            <person name="Min B."/>
            <person name="Choi I.G."/>
            <person name="Lipzen A."/>
            <person name="Daum C.G."/>
            <person name="Aanen D.K."/>
            <person name="Tsang A."/>
            <person name="Henrissat B."/>
            <person name="Bilanenko E.N."/>
            <person name="de Vries R.P."/>
            <person name="van Kan J.A.L."/>
            <person name="Grigoriev I.V."/>
            <person name="Debets A.J.M."/>
        </authorList>
    </citation>
    <scope>NUCLEOTIDE SEQUENCE [LARGE SCALE GENOMIC DNA]</scope>
    <source>
        <strain evidence="9 10">F11</strain>
    </source>
</reference>
<proteinExistence type="inferred from homology"/>
<protein>
    <recommendedName>
        <fullName evidence="6">nicotinamidase</fullName>
        <ecNumber evidence="6">3.5.1.19</ecNumber>
    </recommendedName>
    <alternativeName>
        <fullName evidence="7">Nicotinamide deamidase</fullName>
    </alternativeName>
</protein>
<dbReference type="CDD" id="cd01011">
    <property type="entry name" value="nicotinamidase"/>
    <property type="match status" value="1"/>
</dbReference>
<accession>A0A3N2PYR8</accession>